<dbReference type="KEGG" id="ava:Ava_0351"/>
<name>Q3MGA9_TRIV2</name>
<dbReference type="Proteomes" id="UP000002533">
    <property type="component" value="Chromosome"/>
</dbReference>
<protein>
    <submittedName>
        <fullName evidence="1">Uncharacterized protein</fullName>
    </submittedName>
</protein>
<evidence type="ECO:0000313" key="1">
    <source>
        <dbReference type="EMBL" id="ABA19977.1"/>
    </source>
</evidence>
<dbReference type="RefSeq" id="WP_011317235.1">
    <property type="nucleotide sequence ID" value="NC_007413.1"/>
</dbReference>
<reference evidence="2" key="1">
    <citation type="journal article" date="2014" name="Stand. Genomic Sci.">
        <title>Complete genome sequence of Anabaena variabilis ATCC 29413.</title>
        <authorList>
            <person name="Thiel T."/>
            <person name="Pratte B.S."/>
            <person name="Zhong J."/>
            <person name="Goodwin L."/>
            <person name="Copeland A."/>
            <person name="Lucas S."/>
            <person name="Han C."/>
            <person name="Pitluck S."/>
            <person name="Land M.L."/>
            <person name="Kyrpides N.C."/>
            <person name="Woyke T."/>
        </authorList>
    </citation>
    <scope>NUCLEOTIDE SEQUENCE [LARGE SCALE GENOMIC DNA]</scope>
    <source>
        <strain evidence="2">ATCC 29413 / PCC 7937</strain>
    </source>
</reference>
<dbReference type="eggNOG" id="ENOG503017I">
    <property type="taxonomic scope" value="Bacteria"/>
</dbReference>
<evidence type="ECO:0000313" key="2">
    <source>
        <dbReference type="Proteomes" id="UP000002533"/>
    </source>
</evidence>
<dbReference type="HOGENOM" id="CLU_2535288_0_0_3"/>
<dbReference type="AlphaFoldDB" id="Q3MGA9"/>
<dbReference type="GeneID" id="58723000"/>
<dbReference type="EMBL" id="CP000117">
    <property type="protein sequence ID" value="ABA19977.1"/>
    <property type="molecule type" value="Genomic_DNA"/>
</dbReference>
<organism evidence="1 2">
    <name type="scientific">Trichormus variabilis (strain ATCC 29413 / PCC 7937)</name>
    <name type="common">Anabaena variabilis</name>
    <dbReference type="NCBI Taxonomy" id="240292"/>
    <lineage>
        <taxon>Bacteria</taxon>
        <taxon>Bacillati</taxon>
        <taxon>Cyanobacteriota</taxon>
        <taxon>Cyanophyceae</taxon>
        <taxon>Nostocales</taxon>
        <taxon>Nostocaceae</taxon>
        <taxon>Trichormus</taxon>
    </lineage>
</organism>
<sequence>MFIAIFKKANVFAWRSPNVCWMKSQYGGVITVQNRIMAQLNRFCYGIVRELRLALPITTLYGLVTIAKWKAVLIKYLPNKIFN</sequence>
<proteinExistence type="predicted"/>
<accession>Q3MGA9</accession>
<gene>
    <name evidence="1" type="ordered locus">Ava_0351</name>
</gene>